<proteinExistence type="predicted"/>
<gene>
    <name evidence="2" type="ORF">HMN09_00349500</name>
</gene>
<dbReference type="AlphaFoldDB" id="A0A8H6TGR5"/>
<dbReference type="Gene3D" id="2.60.120.620">
    <property type="entry name" value="q2cbj1_9rhob like domain"/>
    <property type="match status" value="1"/>
</dbReference>
<dbReference type="Proteomes" id="UP000613580">
    <property type="component" value="Unassembled WGS sequence"/>
</dbReference>
<name>A0A8H6TGR5_MYCCL</name>
<evidence type="ECO:0008006" key="4">
    <source>
        <dbReference type="Google" id="ProtNLM"/>
    </source>
</evidence>
<comment type="caution">
    <text evidence="2">The sequence shown here is derived from an EMBL/GenBank/DDBJ whole genome shotgun (WGS) entry which is preliminary data.</text>
</comment>
<sequence>MGDHKRQGCPDRERRAVPRGSHDPPVLKAAHPPAAYRSSLPLTTMSVLTPAQRAHFLEHGFVRVENCFSREAAETFTKDLWVRIGMSPTDKSTWTGERIHMPTHNSVLVSEFAPKAWAAICDLVGGEERIADENKVWNDSFIVNLGVDGQEPATYREFDNWHVDGDFFIHFLDSPQQALLVIPIWSDIGVNGGGTAICTEGIGKVAKHLYEHPEGVTPWMKERGTPEAPPGSPERLAFYRAIAQQAPDASFHEVTGQVGDVYLLHPLMVHSATRNITRVPRVITNPPVSLKEPFRLQRGSGPFSLVEQKTLNELGFPEGLEGWEVVGEREGFVSRRMKMQAELKAKEEERLRSSKSLAK</sequence>
<accession>A0A8H6TGR5</accession>
<organism evidence="2 3">
    <name type="scientific">Mycena chlorophos</name>
    <name type="common">Agaric fungus</name>
    <name type="synonym">Agaricus chlorophos</name>
    <dbReference type="NCBI Taxonomy" id="658473"/>
    <lineage>
        <taxon>Eukaryota</taxon>
        <taxon>Fungi</taxon>
        <taxon>Dikarya</taxon>
        <taxon>Basidiomycota</taxon>
        <taxon>Agaricomycotina</taxon>
        <taxon>Agaricomycetes</taxon>
        <taxon>Agaricomycetidae</taxon>
        <taxon>Agaricales</taxon>
        <taxon>Marasmiineae</taxon>
        <taxon>Mycenaceae</taxon>
        <taxon>Mycena</taxon>
    </lineage>
</organism>
<evidence type="ECO:0000313" key="3">
    <source>
        <dbReference type="Proteomes" id="UP000613580"/>
    </source>
</evidence>
<protein>
    <recommendedName>
        <fullName evidence="4">Phytanoyl-CoA dioxygenase</fullName>
    </recommendedName>
</protein>
<dbReference type="EMBL" id="JACAZE010000004">
    <property type="protein sequence ID" value="KAF7318403.1"/>
    <property type="molecule type" value="Genomic_DNA"/>
</dbReference>
<reference evidence="2" key="1">
    <citation type="submission" date="2020-05" db="EMBL/GenBank/DDBJ databases">
        <title>Mycena genomes resolve the evolution of fungal bioluminescence.</title>
        <authorList>
            <person name="Tsai I.J."/>
        </authorList>
    </citation>
    <scope>NUCLEOTIDE SEQUENCE</scope>
    <source>
        <strain evidence="2">110903Hualien_Pintung</strain>
    </source>
</reference>
<dbReference type="SUPFAM" id="SSF51197">
    <property type="entry name" value="Clavaminate synthase-like"/>
    <property type="match status" value="1"/>
</dbReference>
<feature type="region of interest" description="Disordered" evidence="1">
    <location>
        <begin position="1"/>
        <end position="31"/>
    </location>
</feature>
<evidence type="ECO:0000313" key="2">
    <source>
        <dbReference type="EMBL" id="KAF7318403.1"/>
    </source>
</evidence>
<evidence type="ECO:0000256" key="1">
    <source>
        <dbReference type="SAM" id="MobiDB-lite"/>
    </source>
</evidence>
<feature type="compositionally biased region" description="Basic and acidic residues" evidence="1">
    <location>
        <begin position="1"/>
        <end position="22"/>
    </location>
</feature>
<keyword evidence="3" id="KW-1185">Reference proteome</keyword>
<dbReference type="OrthoDB" id="4664297at2759"/>